<evidence type="ECO:0000313" key="18">
    <source>
        <dbReference type="EMBL" id="PJE64235.1"/>
    </source>
</evidence>
<dbReference type="HAMAP" id="MF_00204">
    <property type="entry name" value="UvrB"/>
    <property type="match status" value="1"/>
</dbReference>
<dbReference type="CDD" id="cd18790">
    <property type="entry name" value="SF2_C_UvrB"/>
    <property type="match status" value="1"/>
</dbReference>
<dbReference type="Pfam" id="PF04851">
    <property type="entry name" value="ResIII"/>
    <property type="match status" value="1"/>
</dbReference>
<dbReference type="GO" id="GO:0009432">
    <property type="term" value="P:SOS response"/>
    <property type="evidence" value="ECO:0007669"/>
    <property type="project" value="UniProtKB-UniRule"/>
</dbReference>
<keyword evidence="8 12" id="KW-0267">Excision nuclease</keyword>
<dbReference type="Gene3D" id="4.10.860.10">
    <property type="entry name" value="UVR domain"/>
    <property type="match status" value="1"/>
</dbReference>
<keyword evidence="4 12" id="KW-0547">Nucleotide-binding</keyword>
<dbReference type="NCBIfam" id="TIGR00631">
    <property type="entry name" value="uvrb"/>
    <property type="match status" value="1"/>
</dbReference>
<dbReference type="NCBIfam" id="NF003673">
    <property type="entry name" value="PRK05298.1"/>
    <property type="match status" value="1"/>
</dbReference>
<feature type="domain" description="UVR" evidence="15">
    <location>
        <begin position="610"/>
        <end position="642"/>
    </location>
</feature>
<dbReference type="GO" id="GO:0016887">
    <property type="term" value="F:ATP hydrolysis activity"/>
    <property type="evidence" value="ECO:0007669"/>
    <property type="project" value="InterPro"/>
</dbReference>
<feature type="domain" description="Helicase ATP-binding" evidence="16">
    <location>
        <begin position="26"/>
        <end position="179"/>
    </location>
</feature>
<dbReference type="InterPro" id="IPR041471">
    <property type="entry name" value="UvrB_inter"/>
</dbReference>
<dbReference type="InterPro" id="IPR001943">
    <property type="entry name" value="UVR_dom"/>
</dbReference>
<evidence type="ECO:0000256" key="13">
    <source>
        <dbReference type="RuleBase" id="RU003587"/>
    </source>
</evidence>
<evidence type="ECO:0000256" key="3">
    <source>
        <dbReference type="ARBA" id="ARBA00022490"/>
    </source>
</evidence>
<dbReference type="Pfam" id="PF12344">
    <property type="entry name" value="UvrB"/>
    <property type="match status" value="1"/>
</dbReference>
<reference evidence="19" key="1">
    <citation type="submission" date="2017-09" db="EMBL/GenBank/DDBJ databases">
        <title>Depth-based differentiation of microbial function through sediment-hosted aquifers and enrichment of novel symbionts in the deep terrestrial subsurface.</title>
        <authorList>
            <person name="Probst A.J."/>
            <person name="Ladd B."/>
            <person name="Jarett J.K."/>
            <person name="Geller-Mcgrath D.E."/>
            <person name="Sieber C.M.K."/>
            <person name="Emerson J.B."/>
            <person name="Anantharaman K."/>
            <person name="Thomas B.C."/>
            <person name="Malmstrom R."/>
            <person name="Stieglmeier M."/>
            <person name="Klingl A."/>
            <person name="Woyke T."/>
            <person name="Ryan C.M."/>
            <person name="Banfield J.F."/>
        </authorList>
    </citation>
    <scope>NUCLEOTIDE SEQUENCE [LARGE SCALE GENOMIC DNA]</scope>
</reference>
<dbReference type="Gene3D" id="3.40.50.300">
    <property type="entry name" value="P-loop containing nucleotide triphosphate hydrolases"/>
    <property type="match status" value="3"/>
</dbReference>
<dbReference type="PROSITE" id="PS50151">
    <property type="entry name" value="UVR"/>
    <property type="match status" value="1"/>
</dbReference>
<keyword evidence="12 13" id="KW-0742">SOS response</keyword>
<dbReference type="GO" id="GO:0003677">
    <property type="term" value="F:DNA binding"/>
    <property type="evidence" value="ECO:0007669"/>
    <property type="project" value="UniProtKB-UniRule"/>
</dbReference>
<evidence type="ECO:0000256" key="11">
    <source>
        <dbReference type="ARBA" id="ARBA00029504"/>
    </source>
</evidence>
<feature type="binding site" evidence="12">
    <location>
        <begin position="39"/>
        <end position="46"/>
    </location>
    <ligand>
        <name>ATP</name>
        <dbReference type="ChEBI" id="CHEBI:30616"/>
    </ligand>
</feature>
<dbReference type="InterPro" id="IPR027417">
    <property type="entry name" value="P-loop_NTPase"/>
</dbReference>
<comment type="caution">
    <text evidence="18">The sequence shown here is derived from an EMBL/GenBank/DDBJ whole genome shotgun (WGS) entry which is preliminary data.</text>
</comment>
<comment type="similarity">
    <text evidence="2 12 13">Belongs to the UvrB family.</text>
</comment>
<dbReference type="InterPro" id="IPR006935">
    <property type="entry name" value="Helicase/UvrB_N"/>
</dbReference>
<dbReference type="InterPro" id="IPR001650">
    <property type="entry name" value="Helicase_C-like"/>
</dbReference>
<dbReference type="SMART" id="SM00487">
    <property type="entry name" value="DEXDc"/>
    <property type="match status" value="1"/>
</dbReference>
<dbReference type="CDD" id="cd17916">
    <property type="entry name" value="DEXHc_UvrB"/>
    <property type="match status" value="1"/>
</dbReference>
<dbReference type="InterPro" id="IPR036876">
    <property type="entry name" value="UVR_dom_sf"/>
</dbReference>
<name>A0A2M8KWC4_9BACT</name>
<dbReference type="PROSITE" id="PS51192">
    <property type="entry name" value="HELICASE_ATP_BIND_1"/>
    <property type="match status" value="1"/>
</dbReference>
<dbReference type="InterPro" id="IPR014001">
    <property type="entry name" value="Helicase_ATP-bd"/>
</dbReference>
<keyword evidence="3 12" id="KW-0963">Cytoplasm</keyword>
<dbReference type="InterPro" id="IPR024759">
    <property type="entry name" value="UvrB_YAD/RRR_dom"/>
</dbReference>
<feature type="domain" description="Helicase C-terminal" evidence="17">
    <location>
        <begin position="420"/>
        <end position="582"/>
    </location>
</feature>
<comment type="domain">
    <text evidence="12">The beta-hairpin motif is involved in DNA binding.</text>
</comment>
<keyword evidence="7 12" id="KW-0067">ATP-binding</keyword>
<dbReference type="SUPFAM" id="SSF46600">
    <property type="entry name" value="C-terminal UvrC-binding domain of UvrB"/>
    <property type="match status" value="1"/>
</dbReference>
<evidence type="ECO:0000259" key="15">
    <source>
        <dbReference type="PROSITE" id="PS50151"/>
    </source>
</evidence>
<evidence type="ECO:0000313" key="19">
    <source>
        <dbReference type="Proteomes" id="UP000229098"/>
    </source>
</evidence>
<dbReference type="GO" id="GO:0009380">
    <property type="term" value="C:excinuclease repair complex"/>
    <property type="evidence" value="ECO:0007669"/>
    <property type="project" value="InterPro"/>
</dbReference>
<dbReference type="PANTHER" id="PTHR24029">
    <property type="entry name" value="UVRABC SYSTEM PROTEIN B"/>
    <property type="match status" value="1"/>
</dbReference>
<organism evidence="18 19">
    <name type="scientific">Candidatus Ryanbacteria bacterium CG10_big_fil_rev_8_21_14_0_10_43_42</name>
    <dbReference type="NCBI Taxonomy" id="1974864"/>
    <lineage>
        <taxon>Bacteria</taxon>
        <taxon>Candidatus Ryaniibacteriota</taxon>
    </lineage>
</organism>
<feature type="coiled-coil region" evidence="14">
    <location>
        <begin position="595"/>
        <end position="633"/>
    </location>
</feature>
<evidence type="ECO:0000256" key="8">
    <source>
        <dbReference type="ARBA" id="ARBA00022881"/>
    </source>
</evidence>
<dbReference type="AlphaFoldDB" id="A0A2M8KWC4"/>
<evidence type="ECO:0000256" key="2">
    <source>
        <dbReference type="ARBA" id="ARBA00008533"/>
    </source>
</evidence>
<dbReference type="InterPro" id="IPR004807">
    <property type="entry name" value="UvrB"/>
</dbReference>
<dbReference type="Proteomes" id="UP000229098">
    <property type="component" value="Unassembled WGS sequence"/>
</dbReference>
<evidence type="ECO:0000256" key="7">
    <source>
        <dbReference type="ARBA" id="ARBA00022840"/>
    </source>
</evidence>
<comment type="subcellular location">
    <subcellularLocation>
        <location evidence="1 12 13">Cytoplasm</location>
    </subcellularLocation>
</comment>
<evidence type="ECO:0000256" key="14">
    <source>
        <dbReference type="SAM" id="Coils"/>
    </source>
</evidence>
<evidence type="ECO:0000259" key="16">
    <source>
        <dbReference type="PROSITE" id="PS51192"/>
    </source>
</evidence>
<comment type="function">
    <text evidence="12">The UvrABC repair system catalyzes the recognition and processing of DNA lesions. A damage recognition complex composed of 2 UvrA and 2 UvrB subunits scans DNA for abnormalities. Upon binding of the UvrA(2)B(2) complex to a putative damaged site, the DNA wraps around one UvrB monomer. DNA wrap is dependent on ATP binding by UvrB and probably causes local melting of the DNA helix, facilitating insertion of UvrB beta-hairpin between the DNA strands. Then UvrB probes one DNA strand for the presence of a lesion. If a lesion is found the UvrA subunits dissociate and the UvrB-DNA preincision complex is formed. This complex is subsequently bound by UvrC and the second UvrB is released. If no lesion is found, the DNA wraps around the other UvrB subunit that will check the other stand for damage.</text>
</comment>
<evidence type="ECO:0000256" key="4">
    <source>
        <dbReference type="ARBA" id="ARBA00022741"/>
    </source>
</evidence>
<dbReference type="GO" id="GO:0005524">
    <property type="term" value="F:ATP binding"/>
    <property type="evidence" value="ECO:0007669"/>
    <property type="project" value="UniProtKB-UniRule"/>
</dbReference>
<dbReference type="SUPFAM" id="SSF52540">
    <property type="entry name" value="P-loop containing nucleoside triphosphate hydrolases"/>
    <property type="match status" value="2"/>
</dbReference>
<keyword evidence="5 12" id="KW-0227">DNA damage</keyword>
<evidence type="ECO:0000256" key="5">
    <source>
        <dbReference type="ARBA" id="ARBA00022763"/>
    </source>
</evidence>
<dbReference type="Pfam" id="PF02151">
    <property type="entry name" value="UVR"/>
    <property type="match status" value="1"/>
</dbReference>
<evidence type="ECO:0000256" key="10">
    <source>
        <dbReference type="ARBA" id="ARBA00026033"/>
    </source>
</evidence>
<dbReference type="SMART" id="SM00490">
    <property type="entry name" value="HELICc"/>
    <property type="match status" value="1"/>
</dbReference>
<keyword evidence="14" id="KW-0175">Coiled coil</keyword>
<dbReference type="Pfam" id="PF00271">
    <property type="entry name" value="Helicase_C"/>
    <property type="match status" value="1"/>
</dbReference>
<protein>
    <recommendedName>
        <fullName evidence="11 12">UvrABC system protein B</fullName>
        <shortName evidence="12">Protein UvrB</shortName>
    </recommendedName>
    <alternativeName>
        <fullName evidence="12">Excinuclease ABC subunit B</fullName>
    </alternativeName>
</protein>
<dbReference type="GO" id="GO:0009381">
    <property type="term" value="F:excinuclease ABC activity"/>
    <property type="evidence" value="ECO:0007669"/>
    <property type="project" value="UniProtKB-UniRule"/>
</dbReference>
<dbReference type="PROSITE" id="PS51194">
    <property type="entry name" value="HELICASE_CTER"/>
    <property type="match status" value="1"/>
</dbReference>
<comment type="subunit">
    <text evidence="10 12 13">Forms a heterotetramer with UvrA during the search for lesions. Interacts with UvrC in an incision complex.</text>
</comment>
<dbReference type="GO" id="GO:0006289">
    <property type="term" value="P:nucleotide-excision repair"/>
    <property type="evidence" value="ECO:0007669"/>
    <property type="project" value="UniProtKB-UniRule"/>
</dbReference>
<proteinExistence type="inferred from homology"/>
<dbReference type="EMBL" id="PFEF01000008">
    <property type="protein sequence ID" value="PJE64235.1"/>
    <property type="molecule type" value="Genomic_DNA"/>
</dbReference>
<dbReference type="GO" id="GO:0005737">
    <property type="term" value="C:cytoplasm"/>
    <property type="evidence" value="ECO:0007669"/>
    <property type="project" value="UniProtKB-SubCell"/>
</dbReference>
<accession>A0A2M8KWC4</accession>
<sequence>MMSKFHLSSPFKPTGDQPTAIESLAAGIREGKPYQTLLGVTGSGKTFTMANVIERIQKPTLIFSHNKTLAAQLYQEFKEFFPENAVHYFVSYYDYYQPEAYIPQTDTYIEKDASINEFIDRLRHASTQSALSRKDVIIVASVSCIYGIGDPREYDAMSARIRVGETLSRQDFLRTLATLQYTRNDIQSLPGTFTAKGEKVTITSPTGMEITTIEFFGNQIDRINNTSTQKDMRIFPAKHFVTPQEKIDTAVANIYTELEEQLAVFRKNGKLLEAERLEQRTRFDMEMLKNTGYLSGVENYSRHLSFRKKGDPPYTLFDYFKDDYLVFIDESHITLPQIRGMYNGDQARKRTLVDHGFRLPSALDNRPLQFAEFEEKVSQTIYVSATPSSYELKQGPVIEQIIRPTGLLDPEIEIRPTKNQIQDLIQEIKIRSKRGERTLVTTITKRLAEDIADYLRDAGIKAEYIHADIKTLERPALLNKLRIGTFDALVGINLLREGLDMPEVSLVAILDADKEGFLRNETTLIQTMGRAARHLSGRVIMYADTITDSMKSAMGITERRRKKQNAYNKKHGIIPHAIQKDVREWFPEHAKEETIEDAVRRVKTEKRSVTELKKELEDEMLDAAANLDFERAAKLRDILTRI</sequence>
<evidence type="ECO:0000259" key="17">
    <source>
        <dbReference type="PROSITE" id="PS51194"/>
    </source>
</evidence>
<dbReference type="PANTHER" id="PTHR24029:SF0">
    <property type="entry name" value="UVRABC SYSTEM PROTEIN B"/>
    <property type="match status" value="1"/>
</dbReference>
<keyword evidence="6 12" id="KW-0228">DNA excision</keyword>
<keyword evidence="9 12" id="KW-0234">DNA repair</keyword>
<evidence type="ECO:0000256" key="6">
    <source>
        <dbReference type="ARBA" id="ARBA00022769"/>
    </source>
</evidence>
<feature type="short sequence motif" description="Beta-hairpin" evidence="12">
    <location>
        <begin position="92"/>
        <end position="115"/>
    </location>
</feature>
<evidence type="ECO:0000256" key="1">
    <source>
        <dbReference type="ARBA" id="ARBA00004496"/>
    </source>
</evidence>
<dbReference type="Pfam" id="PF17757">
    <property type="entry name" value="UvrB_inter"/>
    <property type="match status" value="1"/>
</dbReference>
<evidence type="ECO:0000256" key="9">
    <source>
        <dbReference type="ARBA" id="ARBA00023204"/>
    </source>
</evidence>
<gene>
    <name evidence="12" type="primary">uvrB</name>
    <name evidence="18" type="ORF">COU90_04005</name>
</gene>
<evidence type="ECO:0000256" key="12">
    <source>
        <dbReference type="HAMAP-Rule" id="MF_00204"/>
    </source>
</evidence>